<protein>
    <submittedName>
        <fullName evidence="2">Uncharacterized protein</fullName>
    </submittedName>
</protein>
<dbReference type="AlphaFoldDB" id="A0AAD7YX03"/>
<reference evidence="2" key="1">
    <citation type="submission" date="2023-03" db="EMBL/GenBank/DDBJ databases">
        <title>Chromosome-level genomes of two armyworms, Mythimna separata and Mythimna loreyi, provide insights into the biosynthesis and reception of sex pheromones.</title>
        <authorList>
            <person name="Zhao H."/>
        </authorList>
    </citation>
    <scope>NUCLEOTIDE SEQUENCE</scope>
    <source>
        <strain evidence="2">BeijingLab</strain>
        <tissue evidence="2">Pupa</tissue>
    </source>
</reference>
<gene>
    <name evidence="2" type="ORF">PYW07_006591</name>
</gene>
<name>A0AAD7YX03_MYTSE</name>
<proteinExistence type="predicted"/>
<dbReference type="EMBL" id="JARGEI010000007">
    <property type="protein sequence ID" value="KAJ8728895.1"/>
    <property type="molecule type" value="Genomic_DNA"/>
</dbReference>
<feature type="compositionally biased region" description="Acidic residues" evidence="1">
    <location>
        <begin position="15"/>
        <end position="25"/>
    </location>
</feature>
<dbReference type="Proteomes" id="UP001231518">
    <property type="component" value="Chromosome 19"/>
</dbReference>
<accession>A0AAD7YX03</accession>
<evidence type="ECO:0000313" key="2">
    <source>
        <dbReference type="EMBL" id="KAJ8728895.1"/>
    </source>
</evidence>
<keyword evidence="3" id="KW-1185">Reference proteome</keyword>
<evidence type="ECO:0000313" key="3">
    <source>
        <dbReference type="Proteomes" id="UP001231518"/>
    </source>
</evidence>
<sequence length="139" mass="15846">MSRGRLPQSAIEDLLREDEEESESELSDHGSETSDHIIAEEPRSAEESNCSDSEEDDLPLSEINSYFTGRDKVTKWQKSNNNRVRRQVQNILTEDAGIRRNGVGVTTFTEAWSLFISENIIEKVVRCTNEFIQKKNAIV</sequence>
<feature type="region of interest" description="Disordered" evidence="1">
    <location>
        <begin position="1"/>
        <end position="60"/>
    </location>
</feature>
<evidence type="ECO:0000256" key="1">
    <source>
        <dbReference type="SAM" id="MobiDB-lite"/>
    </source>
</evidence>
<organism evidence="2 3">
    <name type="scientific">Mythimna separata</name>
    <name type="common">Oriental armyworm</name>
    <name type="synonym">Pseudaletia separata</name>
    <dbReference type="NCBI Taxonomy" id="271217"/>
    <lineage>
        <taxon>Eukaryota</taxon>
        <taxon>Metazoa</taxon>
        <taxon>Ecdysozoa</taxon>
        <taxon>Arthropoda</taxon>
        <taxon>Hexapoda</taxon>
        <taxon>Insecta</taxon>
        <taxon>Pterygota</taxon>
        <taxon>Neoptera</taxon>
        <taxon>Endopterygota</taxon>
        <taxon>Lepidoptera</taxon>
        <taxon>Glossata</taxon>
        <taxon>Ditrysia</taxon>
        <taxon>Noctuoidea</taxon>
        <taxon>Noctuidae</taxon>
        <taxon>Noctuinae</taxon>
        <taxon>Hadenini</taxon>
        <taxon>Mythimna</taxon>
    </lineage>
</organism>
<feature type="compositionally biased region" description="Basic and acidic residues" evidence="1">
    <location>
        <begin position="26"/>
        <end position="46"/>
    </location>
</feature>
<comment type="caution">
    <text evidence="2">The sequence shown here is derived from an EMBL/GenBank/DDBJ whole genome shotgun (WGS) entry which is preliminary data.</text>
</comment>